<comment type="caution">
    <text evidence="1">The sequence shown here is derived from an EMBL/GenBank/DDBJ whole genome shotgun (WGS) entry which is preliminary data.</text>
</comment>
<proteinExistence type="predicted"/>
<evidence type="ECO:0000313" key="1">
    <source>
        <dbReference type="EMBL" id="TQS84137.1"/>
    </source>
</evidence>
<gene>
    <name evidence="1" type="ORF">A3207_07445</name>
</gene>
<dbReference type="RefSeq" id="WP_400194916.1">
    <property type="nucleotide sequence ID" value="NZ_CAYAYE010000028.1"/>
</dbReference>
<sequence length="145" mass="16686">MSGIEKQIKLLYSKDSNEAYEALKELQKISFESDKVYAHLDEFISMLDSENSYLRSRGLTLIAFNAKWDCAKKIDAVIDNYLQHITDAKPITARCCIKTLRELAKYKPELKTKIIHALQTADLSAYKDSMQPLIRRDIEEVLAEL</sequence>
<dbReference type="EMBL" id="LVVT01000007">
    <property type="protein sequence ID" value="TQS84137.1"/>
    <property type="molecule type" value="Genomic_DNA"/>
</dbReference>
<accession>A0A8J8PGS3</accession>
<dbReference type="SUPFAM" id="SSF48371">
    <property type="entry name" value="ARM repeat"/>
    <property type="match status" value="1"/>
</dbReference>
<protein>
    <submittedName>
        <fullName evidence="1">SufBD protein</fullName>
    </submittedName>
</protein>
<name>A0A8J8PGS3_9ARCH</name>
<reference evidence="1" key="1">
    <citation type="submission" date="2016-03" db="EMBL/GenBank/DDBJ databases">
        <authorList>
            <person name="Borrel G."/>
            <person name="Mccann A."/>
            <person name="O'Toole P.W."/>
        </authorList>
    </citation>
    <scope>NUCLEOTIDE SEQUENCE</scope>
    <source>
        <strain evidence="1">183</strain>
    </source>
</reference>
<dbReference type="InterPro" id="IPR011989">
    <property type="entry name" value="ARM-like"/>
</dbReference>
<dbReference type="InterPro" id="IPR016024">
    <property type="entry name" value="ARM-type_fold"/>
</dbReference>
<dbReference type="Proteomes" id="UP000752814">
    <property type="component" value="Unassembled WGS sequence"/>
</dbReference>
<organism evidence="1 2">
    <name type="scientific">Candidatus Methanomassiliicoccus intestinalis</name>
    <dbReference type="NCBI Taxonomy" id="1406512"/>
    <lineage>
        <taxon>Archaea</taxon>
        <taxon>Methanobacteriati</taxon>
        <taxon>Thermoplasmatota</taxon>
        <taxon>Thermoplasmata</taxon>
        <taxon>Methanomassiliicoccales</taxon>
        <taxon>Methanomassiliicoccaceae</taxon>
        <taxon>Methanomassiliicoccus</taxon>
    </lineage>
</organism>
<dbReference type="AlphaFoldDB" id="A0A8J8PGS3"/>
<dbReference type="Gene3D" id="1.25.10.10">
    <property type="entry name" value="Leucine-rich Repeat Variant"/>
    <property type="match status" value="1"/>
</dbReference>
<evidence type="ECO:0000313" key="2">
    <source>
        <dbReference type="Proteomes" id="UP000752814"/>
    </source>
</evidence>